<dbReference type="InterPro" id="IPR052016">
    <property type="entry name" value="Bact_Sigma-Reg"/>
</dbReference>
<dbReference type="InterPro" id="IPR001932">
    <property type="entry name" value="PPM-type_phosphatase-like_dom"/>
</dbReference>
<dbReference type="AlphaFoldDB" id="G2MRI4"/>
<dbReference type="Gene3D" id="3.60.40.10">
    <property type="entry name" value="PPM-type phosphatase domain"/>
    <property type="match status" value="1"/>
</dbReference>
<dbReference type="KEGG" id="twi:Thewi_1973"/>
<dbReference type="HOGENOM" id="CLU_703441_0_0_9"/>
<dbReference type="RefSeq" id="WP_014063293.1">
    <property type="nucleotide sequence ID" value="NC_015958.1"/>
</dbReference>
<dbReference type="EMBL" id="CP002991">
    <property type="protein sequence ID" value="AEM79346.1"/>
    <property type="molecule type" value="Genomic_DNA"/>
</dbReference>
<dbReference type="eggNOG" id="COG2208">
    <property type="taxonomic scope" value="Bacteria"/>
</dbReference>
<dbReference type="EMBL" id="CP002991">
    <property type="protein sequence ID" value="AEM79841.1"/>
    <property type="molecule type" value="Genomic_DNA"/>
</dbReference>
<evidence type="ECO:0000313" key="3">
    <source>
        <dbReference type="EMBL" id="AEM79346.1"/>
    </source>
</evidence>
<evidence type="ECO:0000256" key="1">
    <source>
        <dbReference type="ARBA" id="ARBA00022801"/>
    </source>
</evidence>
<sequence length="392" mass="43440">MKVYAEVFTKSLTKKGEELCGDSVEVVQSEDGIIAVMADGLGSGVKASILSTLTVRIASTMIKNRASIEEVVRTLINTLPVCRIRQLAYSTFSILEINDDGEGRLFEFDNPAVIYIRDGKVLKLPYRELRVEERRILEYQFEAFPGDKIFLVSDGVIHAGVGGILNLGWQWPNVAEYLQRLDRRGYFVSEMVDQLIKTCSHLYSGNPGDDTTVVGVGLRKSELLTVLVGPPEDRSKDTEVVKKLIGSEGRKVVCGGTTANIVSRETGRKVVTNMDYADPAIPPVGSIEGIDLVTEGLITLSRCVEILRNFINTYSFSPHFLDDIRKKKDGASILADLLVNRSTHIRFLVGRAINPAHRNAYLPEGASDKLKIVEELAQILKKCGKRVHIELY</sequence>
<dbReference type="GO" id="GO:0016791">
    <property type="term" value="F:phosphatase activity"/>
    <property type="evidence" value="ECO:0007669"/>
    <property type="project" value="TreeGrafter"/>
</dbReference>
<dbReference type="Pfam" id="PF07228">
    <property type="entry name" value="SpoIIE"/>
    <property type="match status" value="1"/>
</dbReference>
<feature type="domain" description="PPM-type phosphatase" evidence="2">
    <location>
        <begin position="30"/>
        <end position="216"/>
    </location>
</feature>
<proteinExistence type="predicted"/>
<organism evidence="3 5">
    <name type="scientific">Thermoanaerobacter wiegelii Rt8.B1</name>
    <dbReference type="NCBI Taxonomy" id="697303"/>
    <lineage>
        <taxon>Bacteria</taxon>
        <taxon>Bacillati</taxon>
        <taxon>Bacillota</taxon>
        <taxon>Clostridia</taxon>
        <taxon>Thermoanaerobacterales</taxon>
        <taxon>Thermoanaerobacteraceae</taxon>
        <taxon>Thermoanaerobacter</taxon>
    </lineage>
</organism>
<dbReference type="KEGG" id="twi:Thewi_2514"/>
<dbReference type="Proteomes" id="UP000008276">
    <property type="component" value="Chromosome"/>
</dbReference>
<dbReference type="PANTHER" id="PTHR43156">
    <property type="entry name" value="STAGE II SPORULATION PROTEIN E-RELATED"/>
    <property type="match status" value="1"/>
</dbReference>
<dbReference type="PANTHER" id="PTHR43156:SF2">
    <property type="entry name" value="STAGE II SPORULATION PROTEIN E"/>
    <property type="match status" value="1"/>
</dbReference>
<evidence type="ECO:0000313" key="5">
    <source>
        <dbReference type="Proteomes" id="UP000008276"/>
    </source>
</evidence>
<reference evidence="3 5" key="1">
    <citation type="submission" date="2011-08" db="EMBL/GenBank/DDBJ databases">
        <title>Complete sequence of Thermoanaerobacter wiegelii Rt8.B1.</title>
        <authorList>
            <consortium name="US DOE Joint Genome Institute"/>
            <person name="Lucas S."/>
            <person name="Han J."/>
            <person name="Lapidus A."/>
            <person name="Cheng J.-F."/>
            <person name="Goodwin L."/>
            <person name="Pitluck S."/>
            <person name="Peters L."/>
            <person name="Mikhailova N."/>
            <person name="Zeytun A."/>
            <person name="Daligault H."/>
            <person name="Detter J.C."/>
            <person name="Han C."/>
            <person name="Tapia R."/>
            <person name="Land M."/>
            <person name="Hauser L."/>
            <person name="Kyrpides N."/>
            <person name="Ivanova N."/>
            <person name="Pagani I."/>
            <person name="Hemme C."/>
            <person name="Woyke T."/>
        </authorList>
    </citation>
    <scope>NUCLEOTIDE SEQUENCE [LARGE SCALE GENOMIC DNA]</scope>
    <source>
        <strain evidence="3 5">Rt8.B1</strain>
    </source>
</reference>
<accession>G2MRI4</accession>
<dbReference type="STRING" id="697303.Thewi_1973"/>
<protein>
    <submittedName>
        <fullName evidence="3">Stage II sporulation protein E</fullName>
    </submittedName>
</protein>
<name>G2MRI4_9THEO</name>
<evidence type="ECO:0000313" key="4">
    <source>
        <dbReference type="EMBL" id="AEM79841.1"/>
    </source>
</evidence>
<gene>
    <name evidence="3" type="ORF">Thewi_1973</name>
    <name evidence="4" type="ORF">Thewi_2514</name>
</gene>
<keyword evidence="5" id="KW-1185">Reference proteome</keyword>
<dbReference type="SUPFAM" id="SSF81606">
    <property type="entry name" value="PP2C-like"/>
    <property type="match status" value="1"/>
</dbReference>
<evidence type="ECO:0000259" key="2">
    <source>
        <dbReference type="Pfam" id="PF07228"/>
    </source>
</evidence>
<keyword evidence="1" id="KW-0378">Hydrolase</keyword>
<dbReference type="InterPro" id="IPR036457">
    <property type="entry name" value="PPM-type-like_dom_sf"/>
</dbReference>